<name>A0A4C1T8I4_EUMVA</name>
<gene>
    <name evidence="1" type="ORF">EVAR_5410_1</name>
</gene>
<proteinExistence type="predicted"/>
<dbReference type="EMBL" id="BGZK01000043">
    <property type="protein sequence ID" value="GBP10813.1"/>
    <property type="molecule type" value="Genomic_DNA"/>
</dbReference>
<dbReference type="AlphaFoldDB" id="A0A4C1T8I4"/>
<reference evidence="1 2" key="1">
    <citation type="journal article" date="2019" name="Commun. Biol.">
        <title>The bagworm genome reveals a unique fibroin gene that provides high tensile strength.</title>
        <authorList>
            <person name="Kono N."/>
            <person name="Nakamura H."/>
            <person name="Ohtoshi R."/>
            <person name="Tomita M."/>
            <person name="Numata K."/>
            <person name="Arakawa K."/>
        </authorList>
    </citation>
    <scope>NUCLEOTIDE SEQUENCE [LARGE SCALE GENOMIC DNA]</scope>
</reference>
<sequence length="94" mass="10212">MKIKSTVITSDGISEIAEGLFYKQADLNSQNEGLPSMSTAVADPGGDYGGHDPSGLQFEQERTAMRENSVPFVGNEVINQAEIPRIMRNLNRNG</sequence>
<evidence type="ECO:0000313" key="2">
    <source>
        <dbReference type="Proteomes" id="UP000299102"/>
    </source>
</evidence>
<comment type="caution">
    <text evidence="1">The sequence shown here is derived from an EMBL/GenBank/DDBJ whole genome shotgun (WGS) entry which is preliminary data.</text>
</comment>
<keyword evidence="2" id="KW-1185">Reference proteome</keyword>
<accession>A0A4C1T8I4</accession>
<protein>
    <submittedName>
        <fullName evidence="1">Uncharacterized protein</fullName>
    </submittedName>
</protein>
<evidence type="ECO:0000313" key="1">
    <source>
        <dbReference type="EMBL" id="GBP10813.1"/>
    </source>
</evidence>
<organism evidence="1 2">
    <name type="scientific">Eumeta variegata</name>
    <name type="common">Bagworm moth</name>
    <name type="synonym">Eumeta japonica</name>
    <dbReference type="NCBI Taxonomy" id="151549"/>
    <lineage>
        <taxon>Eukaryota</taxon>
        <taxon>Metazoa</taxon>
        <taxon>Ecdysozoa</taxon>
        <taxon>Arthropoda</taxon>
        <taxon>Hexapoda</taxon>
        <taxon>Insecta</taxon>
        <taxon>Pterygota</taxon>
        <taxon>Neoptera</taxon>
        <taxon>Endopterygota</taxon>
        <taxon>Lepidoptera</taxon>
        <taxon>Glossata</taxon>
        <taxon>Ditrysia</taxon>
        <taxon>Tineoidea</taxon>
        <taxon>Psychidae</taxon>
        <taxon>Oiketicinae</taxon>
        <taxon>Eumeta</taxon>
    </lineage>
</organism>
<dbReference type="Proteomes" id="UP000299102">
    <property type="component" value="Unassembled WGS sequence"/>
</dbReference>